<protein>
    <submittedName>
        <fullName evidence="2">Uncharacterized protein</fullName>
    </submittedName>
</protein>
<keyword evidence="3" id="KW-1185">Reference proteome</keyword>
<dbReference type="EMBL" id="JAAWWB010000806">
    <property type="protein sequence ID" value="KAG6736531.1"/>
    <property type="molecule type" value="Genomic_DNA"/>
</dbReference>
<feature type="region of interest" description="Disordered" evidence="1">
    <location>
        <begin position="226"/>
        <end position="277"/>
    </location>
</feature>
<feature type="compositionally biased region" description="Basic and acidic residues" evidence="1">
    <location>
        <begin position="226"/>
        <end position="242"/>
    </location>
</feature>
<dbReference type="AlphaFoldDB" id="A0A8X7XQK6"/>
<dbReference type="OrthoDB" id="2020529at2759"/>
<feature type="compositionally biased region" description="Polar residues" evidence="1">
    <location>
        <begin position="90"/>
        <end position="116"/>
    </location>
</feature>
<feature type="compositionally biased region" description="Low complexity" evidence="1">
    <location>
        <begin position="51"/>
        <end position="70"/>
    </location>
</feature>
<feature type="region of interest" description="Disordered" evidence="1">
    <location>
        <begin position="39"/>
        <end position="70"/>
    </location>
</feature>
<comment type="caution">
    <text evidence="2">The sequence shown here is derived from an EMBL/GenBank/DDBJ whole genome shotgun (WGS) entry which is preliminary data.</text>
</comment>
<gene>
    <name evidence="2" type="ORF">POTOM_060614</name>
</gene>
<proteinExistence type="predicted"/>
<feature type="region of interest" description="Disordered" evidence="1">
    <location>
        <begin position="1"/>
        <end position="20"/>
    </location>
</feature>
<evidence type="ECO:0000256" key="1">
    <source>
        <dbReference type="SAM" id="MobiDB-lite"/>
    </source>
</evidence>
<sequence length="360" mass="40378">MEGVGARLGRSSTRYGPATVFSGPVRKWKKRWVHVNPSSNHNSFHSHHHNATTNAAAASSSAANHSSSSNGNNGSHLLLYKWTPLSQSNGSSSTTNHFNGNIINTTNENANLSNGDVTEEPPRRKFKYIPVVTVIKPFWYKKTCMSFTPVKHNTFGYVNRESEKLKLVNDDIACLQLLWVQCERNAVELLNHKAVAKFCEAVCRGFLWKLIDLHVDLLEKQKKEAEEQEASEKFDDESKPSDTDPNAAEPVSKSDSADEKPDINDVPMEENQLSKGKHTRYAVTPQYTEVLCEECDRMFSFEVLIASFPKPSKALREGRVASLQEIQRDERSLNGAIWCPAQLISHLSNVDGEEYLLPSF</sequence>
<organism evidence="2 3">
    <name type="scientific">Populus tomentosa</name>
    <name type="common">Chinese white poplar</name>
    <dbReference type="NCBI Taxonomy" id="118781"/>
    <lineage>
        <taxon>Eukaryota</taxon>
        <taxon>Viridiplantae</taxon>
        <taxon>Streptophyta</taxon>
        <taxon>Embryophyta</taxon>
        <taxon>Tracheophyta</taxon>
        <taxon>Spermatophyta</taxon>
        <taxon>Magnoliopsida</taxon>
        <taxon>eudicotyledons</taxon>
        <taxon>Gunneridae</taxon>
        <taxon>Pentapetalae</taxon>
        <taxon>rosids</taxon>
        <taxon>fabids</taxon>
        <taxon>Malpighiales</taxon>
        <taxon>Salicaceae</taxon>
        <taxon>Saliceae</taxon>
        <taxon>Populus</taxon>
    </lineage>
</organism>
<dbReference type="PANTHER" id="PTHR34572">
    <property type="entry name" value="GOLGIN FAMILY A PROTEIN"/>
    <property type="match status" value="1"/>
</dbReference>
<name>A0A8X7XQK6_POPTO</name>
<dbReference type="Proteomes" id="UP000886885">
    <property type="component" value="Unassembled WGS sequence"/>
</dbReference>
<accession>A0A8X7XQK6</accession>
<evidence type="ECO:0000313" key="2">
    <source>
        <dbReference type="EMBL" id="KAG6736531.1"/>
    </source>
</evidence>
<feature type="region of interest" description="Disordered" evidence="1">
    <location>
        <begin position="90"/>
        <end position="119"/>
    </location>
</feature>
<dbReference type="PANTHER" id="PTHR34572:SF1">
    <property type="entry name" value="GOLGIN FAMILY A PROTEIN"/>
    <property type="match status" value="1"/>
</dbReference>
<reference evidence="2" key="1">
    <citation type="journal article" date="2020" name="bioRxiv">
        <title>Hybrid origin of Populus tomentosa Carr. identified through genome sequencing and phylogenomic analysis.</title>
        <authorList>
            <person name="An X."/>
            <person name="Gao K."/>
            <person name="Chen Z."/>
            <person name="Li J."/>
            <person name="Yang X."/>
            <person name="Yang X."/>
            <person name="Zhou J."/>
            <person name="Guo T."/>
            <person name="Zhao T."/>
            <person name="Huang S."/>
            <person name="Miao D."/>
            <person name="Khan W.U."/>
            <person name="Rao P."/>
            <person name="Ye M."/>
            <person name="Lei B."/>
            <person name="Liao W."/>
            <person name="Wang J."/>
            <person name="Ji L."/>
            <person name="Li Y."/>
            <person name="Guo B."/>
            <person name="Mustafa N.S."/>
            <person name="Li S."/>
            <person name="Yun Q."/>
            <person name="Keller S.R."/>
            <person name="Mao J."/>
            <person name="Zhang R."/>
            <person name="Strauss S.H."/>
        </authorList>
    </citation>
    <scope>NUCLEOTIDE SEQUENCE</scope>
    <source>
        <strain evidence="2">GM15</strain>
        <tissue evidence="2">Leaf</tissue>
    </source>
</reference>
<evidence type="ECO:0000313" key="3">
    <source>
        <dbReference type="Proteomes" id="UP000886885"/>
    </source>
</evidence>